<dbReference type="GO" id="GO:0048039">
    <property type="term" value="F:ubiquinone binding"/>
    <property type="evidence" value="ECO:0007669"/>
    <property type="project" value="TreeGrafter"/>
</dbReference>
<feature type="transmembrane region" description="Helical" evidence="7">
    <location>
        <begin position="137"/>
        <end position="155"/>
    </location>
</feature>
<dbReference type="EMBL" id="JACHHB010000010">
    <property type="protein sequence ID" value="MBB5174059.1"/>
    <property type="molecule type" value="Genomic_DNA"/>
</dbReference>
<keyword evidence="3 6" id="KW-0812">Transmembrane</keyword>
<dbReference type="PANTHER" id="PTHR43507:SF1">
    <property type="entry name" value="NADH-UBIQUINONE OXIDOREDUCTASE CHAIN 4"/>
    <property type="match status" value="1"/>
</dbReference>
<feature type="transmembrane region" description="Helical" evidence="7">
    <location>
        <begin position="114"/>
        <end position="131"/>
    </location>
</feature>
<keyword evidence="5 7" id="KW-0472">Membrane</keyword>
<feature type="transmembrane region" description="Helical" evidence="7">
    <location>
        <begin position="6"/>
        <end position="23"/>
    </location>
</feature>
<evidence type="ECO:0000313" key="9">
    <source>
        <dbReference type="EMBL" id="MBB5174059.1"/>
    </source>
</evidence>
<feature type="domain" description="NADH:quinone oxidoreductase/Mrp antiporter transmembrane" evidence="8">
    <location>
        <begin position="131"/>
        <end position="432"/>
    </location>
</feature>
<evidence type="ECO:0000256" key="1">
    <source>
        <dbReference type="ARBA" id="ARBA00004651"/>
    </source>
</evidence>
<evidence type="ECO:0000256" key="6">
    <source>
        <dbReference type="RuleBase" id="RU000320"/>
    </source>
</evidence>
<dbReference type="GO" id="GO:0008137">
    <property type="term" value="F:NADH dehydrogenase (ubiquinone) activity"/>
    <property type="evidence" value="ECO:0007669"/>
    <property type="project" value="InterPro"/>
</dbReference>
<dbReference type="Proteomes" id="UP000551878">
    <property type="component" value="Unassembled WGS sequence"/>
</dbReference>
<evidence type="ECO:0000256" key="2">
    <source>
        <dbReference type="ARBA" id="ARBA00009025"/>
    </source>
</evidence>
<comment type="subcellular location">
    <subcellularLocation>
        <location evidence="1">Cell membrane</location>
        <topology evidence="1">Multi-pass membrane protein</topology>
    </subcellularLocation>
    <subcellularLocation>
        <location evidence="6">Membrane</location>
        <topology evidence="6">Multi-pass membrane protein</topology>
    </subcellularLocation>
</comment>
<feature type="transmembrane region" description="Helical" evidence="7">
    <location>
        <begin position="471"/>
        <end position="492"/>
    </location>
</feature>
<evidence type="ECO:0000256" key="3">
    <source>
        <dbReference type="ARBA" id="ARBA00022692"/>
    </source>
</evidence>
<feature type="transmembrane region" description="Helical" evidence="7">
    <location>
        <begin position="87"/>
        <end position="107"/>
    </location>
</feature>
<evidence type="ECO:0000313" key="10">
    <source>
        <dbReference type="Proteomes" id="UP000551878"/>
    </source>
</evidence>
<dbReference type="InterPro" id="IPR010227">
    <property type="entry name" value="NADH_Q_OxRdtase_chainM/4"/>
</dbReference>
<name>A0A840QRT6_9BACI</name>
<feature type="transmembrane region" description="Helical" evidence="7">
    <location>
        <begin position="430"/>
        <end position="450"/>
    </location>
</feature>
<dbReference type="Pfam" id="PF00361">
    <property type="entry name" value="Proton_antipo_M"/>
    <property type="match status" value="1"/>
</dbReference>
<dbReference type="AlphaFoldDB" id="A0A840QRT6"/>
<evidence type="ECO:0000256" key="5">
    <source>
        <dbReference type="ARBA" id="ARBA00023136"/>
    </source>
</evidence>
<evidence type="ECO:0000259" key="8">
    <source>
        <dbReference type="Pfam" id="PF00361"/>
    </source>
</evidence>
<dbReference type="GO" id="GO:0005886">
    <property type="term" value="C:plasma membrane"/>
    <property type="evidence" value="ECO:0007669"/>
    <property type="project" value="UniProtKB-SubCell"/>
</dbReference>
<feature type="transmembrane region" description="Helical" evidence="7">
    <location>
        <begin position="167"/>
        <end position="187"/>
    </location>
</feature>
<dbReference type="GO" id="GO:0042773">
    <property type="term" value="P:ATP synthesis coupled electron transport"/>
    <property type="evidence" value="ECO:0007669"/>
    <property type="project" value="InterPro"/>
</dbReference>
<protein>
    <submittedName>
        <fullName evidence="9">NADH-quinone oxidoreductase subunit M</fullName>
    </submittedName>
</protein>
<dbReference type="GO" id="GO:0003954">
    <property type="term" value="F:NADH dehydrogenase activity"/>
    <property type="evidence" value="ECO:0007669"/>
    <property type="project" value="TreeGrafter"/>
</dbReference>
<comment type="similarity">
    <text evidence="2">Belongs to the complex I subunit 4 family.</text>
</comment>
<dbReference type="PRINTS" id="PR01437">
    <property type="entry name" value="NUOXDRDTASE4"/>
</dbReference>
<dbReference type="NCBIfam" id="TIGR01972">
    <property type="entry name" value="NDH_I_M"/>
    <property type="match status" value="1"/>
</dbReference>
<dbReference type="RefSeq" id="WP_184664496.1">
    <property type="nucleotide sequence ID" value="NZ_JACHHB010000010.1"/>
</dbReference>
<feature type="transmembrane region" description="Helical" evidence="7">
    <location>
        <begin position="258"/>
        <end position="277"/>
    </location>
</feature>
<feature type="transmembrane region" description="Helical" evidence="7">
    <location>
        <begin position="348"/>
        <end position="366"/>
    </location>
</feature>
<organism evidence="9 10">
    <name type="scientific">Texcoconibacillus texcoconensis</name>
    <dbReference type="NCBI Taxonomy" id="1095777"/>
    <lineage>
        <taxon>Bacteria</taxon>
        <taxon>Bacillati</taxon>
        <taxon>Bacillota</taxon>
        <taxon>Bacilli</taxon>
        <taxon>Bacillales</taxon>
        <taxon>Bacillaceae</taxon>
        <taxon>Texcoconibacillus</taxon>
    </lineage>
</organism>
<evidence type="ECO:0000256" key="4">
    <source>
        <dbReference type="ARBA" id="ARBA00022989"/>
    </source>
</evidence>
<reference evidence="9 10" key="1">
    <citation type="submission" date="2020-08" db="EMBL/GenBank/DDBJ databases">
        <title>Genomic Encyclopedia of Type Strains, Phase IV (KMG-IV): sequencing the most valuable type-strain genomes for metagenomic binning, comparative biology and taxonomic classification.</title>
        <authorList>
            <person name="Goeker M."/>
        </authorList>
    </citation>
    <scope>NUCLEOTIDE SEQUENCE [LARGE SCALE GENOMIC DNA]</scope>
    <source>
        <strain evidence="9 10">DSM 24696</strain>
    </source>
</reference>
<proteinExistence type="inferred from homology"/>
<dbReference type="GO" id="GO:0015990">
    <property type="term" value="P:electron transport coupled proton transport"/>
    <property type="evidence" value="ECO:0007669"/>
    <property type="project" value="TreeGrafter"/>
</dbReference>
<accession>A0A840QRT6</accession>
<dbReference type="PANTHER" id="PTHR43507">
    <property type="entry name" value="NADH-UBIQUINONE OXIDOREDUCTASE CHAIN 4"/>
    <property type="match status" value="1"/>
</dbReference>
<feature type="transmembrane region" description="Helical" evidence="7">
    <location>
        <begin position="35"/>
        <end position="53"/>
    </location>
</feature>
<feature type="transmembrane region" description="Helical" evidence="7">
    <location>
        <begin position="289"/>
        <end position="310"/>
    </location>
</feature>
<feature type="transmembrane region" description="Helical" evidence="7">
    <location>
        <begin position="387"/>
        <end position="418"/>
    </location>
</feature>
<gene>
    <name evidence="9" type="ORF">HNQ41_002253</name>
</gene>
<dbReference type="InterPro" id="IPR001750">
    <property type="entry name" value="ND/Mrp_TM"/>
</dbReference>
<sequence>MIPNLLTWIVFFPLVGALLILAIPREQKNAIRSIAAGTSIITLILSILAWIGFDRSQSGMQFVESYSWINLGDFQIYYDLGVDGLSMPLLLLVTLITTLSITASFNIKERVKEYFTWILILMTGLLGVFVAQDLFLFFLFFELTLIPVFFLISIWGGKEREPASIKFLIYNGLGSAVMVMAFIALAYKAFEATAFSHATFNISALADIFSNPEVSGVLTDSLKAGIFLALLIAFAVKLPIIPLHTWLPNAYVEAPTGVSMMLAGVLSKMGAYGLLRISYGILPDQAVNFATFIAILGVVNILYGAFIALVQTDLKKLIAYSSISHLGIVLLGVASVTEAGIQGAVFQLVSHGFIVALLFFMVGAIYERTNTRTISELGGLSKSVPVLAGFMLAAAMASLGLPGLSGFVSELLAFIGIFGASAEIIPAARVIAVVGAIGIIFTAAYLLWAMQRTTFGKMDEKYLGLPDARPMEYIPMIGLLGLSLLIGVYPSILSDVINTTVIDIVSKIGG</sequence>
<keyword evidence="10" id="KW-1185">Reference proteome</keyword>
<feature type="transmembrane region" description="Helical" evidence="7">
    <location>
        <begin position="224"/>
        <end position="246"/>
    </location>
</feature>
<dbReference type="InterPro" id="IPR003918">
    <property type="entry name" value="NADH_UbQ_OxRdtase"/>
</dbReference>
<comment type="caution">
    <text evidence="9">The sequence shown here is derived from an EMBL/GenBank/DDBJ whole genome shotgun (WGS) entry which is preliminary data.</text>
</comment>
<evidence type="ECO:0000256" key="7">
    <source>
        <dbReference type="SAM" id="Phobius"/>
    </source>
</evidence>
<feature type="transmembrane region" description="Helical" evidence="7">
    <location>
        <begin position="317"/>
        <end position="336"/>
    </location>
</feature>
<keyword evidence="4 7" id="KW-1133">Transmembrane helix</keyword>